<dbReference type="InterPro" id="IPR012373">
    <property type="entry name" value="Ferrdict_sens_TM"/>
</dbReference>
<dbReference type="InterPro" id="IPR006860">
    <property type="entry name" value="FecR"/>
</dbReference>
<feature type="domain" description="FecR N-terminal" evidence="2">
    <location>
        <begin position="13"/>
        <end position="51"/>
    </location>
</feature>
<evidence type="ECO:0000313" key="3">
    <source>
        <dbReference type="EMBL" id="MBN7820583.1"/>
    </source>
</evidence>
<comment type="caution">
    <text evidence="3">The sequence shown here is derived from an EMBL/GenBank/DDBJ whole genome shotgun (WGS) entry which is preliminary data.</text>
</comment>
<feature type="domain" description="FecR protein" evidence="1">
    <location>
        <begin position="117"/>
        <end position="212"/>
    </location>
</feature>
<gene>
    <name evidence="3" type="ORF">J0A65_11945</name>
</gene>
<protein>
    <submittedName>
        <fullName evidence="3">DUF4880 domain-containing protein</fullName>
    </submittedName>
</protein>
<dbReference type="PANTHER" id="PTHR30273:SF2">
    <property type="entry name" value="PROTEIN FECR"/>
    <property type="match status" value="1"/>
</dbReference>
<evidence type="ECO:0000259" key="2">
    <source>
        <dbReference type="Pfam" id="PF16220"/>
    </source>
</evidence>
<sequence length="324" mass="36250">MTNTSSMPKQSLEAAAYWFVELREQQPDAETRLQFEDWLSDPEHQSAWQKVLDMHSTFEQFNQHQQQNPALHSVLQQPLVSRRAVLKCVALFGVSFMTYLAARTPFAKSTWYQMAADYSVPVGQSAQFPLAQHIQLWLNTNSAVDVNLADTRNQIVLLQGEVFVEHAGRVGEGALQVSTNWQDQPLAVESGHCQFNLYQHQEGCELSVYQGEAIFHGRTTSKTLQAGQQISWGENGFSALGTVKHLPGWRDGKLIAQGMSLQAFASELNRYRQGFIRVEPDAQALNIDGVFPAFDSDKALEMLASSLPVKVSKVGPWWVQIALA</sequence>
<evidence type="ECO:0000259" key="1">
    <source>
        <dbReference type="Pfam" id="PF04773"/>
    </source>
</evidence>
<dbReference type="InterPro" id="IPR032623">
    <property type="entry name" value="FecR_N"/>
</dbReference>
<name>A0ABS3CTZ0_9ALTE</name>
<evidence type="ECO:0000313" key="4">
    <source>
        <dbReference type="Proteomes" id="UP000663992"/>
    </source>
</evidence>
<reference evidence="3 4" key="1">
    <citation type="submission" date="2021-03" db="EMBL/GenBank/DDBJ databases">
        <title>novel species isolated from a fishpond in China.</title>
        <authorList>
            <person name="Lu H."/>
            <person name="Cai Z."/>
        </authorList>
    </citation>
    <scope>NUCLEOTIDE SEQUENCE [LARGE SCALE GENOMIC DNA]</scope>
    <source>
        <strain evidence="3 4">Y57</strain>
    </source>
</reference>
<proteinExistence type="predicted"/>
<accession>A0ABS3CTZ0</accession>
<dbReference type="Proteomes" id="UP000663992">
    <property type="component" value="Unassembled WGS sequence"/>
</dbReference>
<dbReference type="Pfam" id="PF04773">
    <property type="entry name" value="FecR"/>
    <property type="match status" value="1"/>
</dbReference>
<organism evidence="3 4">
    <name type="scientific">Bowmanella yangjiangensis</name>
    <dbReference type="NCBI Taxonomy" id="2811230"/>
    <lineage>
        <taxon>Bacteria</taxon>
        <taxon>Pseudomonadati</taxon>
        <taxon>Pseudomonadota</taxon>
        <taxon>Gammaproteobacteria</taxon>
        <taxon>Alteromonadales</taxon>
        <taxon>Alteromonadaceae</taxon>
        <taxon>Bowmanella</taxon>
    </lineage>
</organism>
<keyword evidence="4" id="KW-1185">Reference proteome</keyword>
<dbReference type="PANTHER" id="PTHR30273">
    <property type="entry name" value="PERIPLASMIC SIGNAL SENSOR AND SIGMA FACTOR ACTIVATOR FECR-RELATED"/>
    <property type="match status" value="1"/>
</dbReference>
<dbReference type="Gene3D" id="2.60.120.1440">
    <property type="match status" value="1"/>
</dbReference>
<dbReference type="Pfam" id="PF16220">
    <property type="entry name" value="DUF4880"/>
    <property type="match status" value="1"/>
</dbReference>
<dbReference type="RefSeq" id="WP_206594419.1">
    <property type="nucleotide sequence ID" value="NZ_JAFKCS010000010.1"/>
</dbReference>
<dbReference type="EMBL" id="JAFKCS010000010">
    <property type="protein sequence ID" value="MBN7820583.1"/>
    <property type="molecule type" value="Genomic_DNA"/>
</dbReference>
<dbReference type="PIRSF" id="PIRSF018266">
    <property type="entry name" value="FecR"/>
    <property type="match status" value="1"/>
</dbReference>